<dbReference type="EMBL" id="QXGF01000513">
    <property type="protein sequence ID" value="KAE8939093.1"/>
    <property type="molecule type" value="Genomic_DNA"/>
</dbReference>
<dbReference type="Proteomes" id="UP000429523">
    <property type="component" value="Unassembled WGS sequence"/>
</dbReference>
<feature type="region of interest" description="Disordered" evidence="1">
    <location>
        <begin position="381"/>
        <end position="414"/>
    </location>
</feature>
<reference evidence="2 3" key="1">
    <citation type="submission" date="2018-08" db="EMBL/GenBank/DDBJ databases">
        <title>Genomic investigation of the strawberry pathogen Phytophthora fragariae indicates pathogenicity is determined by transcriptional variation in three key races.</title>
        <authorList>
            <person name="Adams T.M."/>
            <person name="Armitage A.D."/>
            <person name="Sobczyk M.K."/>
            <person name="Bates H.J."/>
            <person name="Dunwell J.M."/>
            <person name="Nellist C.F."/>
            <person name="Harrison R.J."/>
        </authorList>
    </citation>
    <scope>NUCLEOTIDE SEQUENCE [LARGE SCALE GENOMIC DNA]</scope>
    <source>
        <strain evidence="2 3">NOV-9</strain>
    </source>
</reference>
<accession>A0A6A3F1R7</accession>
<evidence type="ECO:0000256" key="1">
    <source>
        <dbReference type="SAM" id="MobiDB-lite"/>
    </source>
</evidence>
<name>A0A6A3F1R7_9STRA</name>
<feature type="compositionally biased region" description="Low complexity" evidence="1">
    <location>
        <begin position="119"/>
        <end position="134"/>
    </location>
</feature>
<proteinExistence type="predicted"/>
<evidence type="ECO:0000313" key="3">
    <source>
        <dbReference type="Proteomes" id="UP000429523"/>
    </source>
</evidence>
<feature type="region of interest" description="Disordered" evidence="1">
    <location>
        <begin position="1"/>
        <end position="139"/>
    </location>
</feature>
<dbReference type="AlphaFoldDB" id="A0A6A3F1R7"/>
<comment type="caution">
    <text evidence="2">The sequence shown here is derived from an EMBL/GenBank/DDBJ whole genome shotgun (WGS) entry which is preliminary data.</text>
</comment>
<sequence length="464" mass="50619">MAGEGVATYPPGEMELRHQQPQQFQEESSRFAANPPLPPQPPADYAEVARTRQQAYAPVQADDEVPEAPPSPYRQPTQPTAPLPQQYQQQPPLPLTPQDQRGTHSHLSSKDSSGRNSLRPTCRTTTTWAQTTGATPPPPRKYAALSPLPPLAALREQLSLCVTAVRQSKRDVRYELTVRHAASPTCWRAPTTSTRPSRRGCLRHCGQAKCPWIYTFVKSYFAGSATLIGLGGHSDCAVEKRRDALEHVLPSLQKFVANHQNATACFIVASSVMQLSGQPARQRVLMSDEGDELAGEAEDQEMFIQLVQDGQSLRRRSLTYSTSCKVVIDGGVRDESISTIKSSDSAGPLCVGRPAVGPNCARFRLLGPRYTNFSRPCASTPPVSPNAHNRCTQQPPLKNARHAGPSREGPRVNASHECNTVVAWTTLTQKASMGKCIGSSHQAVVISWSGQDRQHTNTLSLAKN</sequence>
<feature type="compositionally biased region" description="Polar residues" evidence="1">
    <location>
        <begin position="386"/>
        <end position="396"/>
    </location>
</feature>
<organism evidence="2 3">
    <name type="scientific">Phytophthora fragariae</name>
    <dbReference type="NCBI Taxonomy" id="53985"/>
    <lineage>
        <taxon>Eukaryota</taxon>
        <taxon>Sar</taxon>
        <taxon>Stramenopiles</taxon>
        <taxon>Oomycota</taxon>
        <taxon>Peronosporomycetes</taxon>
        <taxon>Peronosporales</taxon>
        <taxon>Peronosporaceae</taxon>
        <taxon>Phytophthora</taxon>
    </lineage>
</organism>
<gene>
    <name evidence="2" type="ORF">PF009_g11057</name>
</gene>
<feature type="compositionally biased region" description="Low complexity" evidence="1">
    <location>
        <begin position="75"/>
        <end position="90"/>
    </location>
</feature>
<evidence type="ECO:0000313" key="2">
    <source>
        <dbReference type="EMBL" id="KAE8939093.1"/>
    </source>
</evidence>
<protein>
    <submittedName>
        <fullName evidence="2">Uncharacterized protein</fullName>
    </submittedName>
</protein>